<dbReference type="Proteomes" id="UP001346149">
    <property type="component" value="Unassembled WGS sequence"/>
</dbReference>
<keyword evidence="14" id="KW-1185">Reference proteome</keyword>
<feature type="binding site" description="axial binding residue" evidence="10">
    <location>
        <position position="77"/>
    </location>
    <ligand>
        <name>heme</name>
        <dbReference type="ChEBI" id="CHEBI:30413"/>
    </ligand>
    <ligandPart>
        <name>Fe</name>
        <dbReference type="ChEBI" id="CHEBI:18248"/>
    </ligandPart>
</feature>
<keyword evidence="9 11" id="KW-0503">Monooxygenase</keyword>
<dbReference type="InterPro" id="IPR036396">
    <property type="entry name" value="Cyt_P450_sf"/>
</dbReference>
<name>A0AAN7M544_TRANT</name>
<evidence type="ECO:0000256" key="8">
    <source>
        <dbReference type="ARBA" id="ARBA00023004"/>
    </source>
</evidence>
<keyword evidence="7 11" id="KW-0560">Oxidoreductase</keyword>
<dbReference type="PROSITE" id="PS00086">
    <property type="entry name" value="CYTOCHROME_P450"/>
    <property type="match status" value="1"/>
</dbReference>
<proteinExistence type="inferred from homology"/>
<dbReference type="SUPFAM" id="SSF48264">
    <property type="entry name" value="Cytochrome P450"/>
    <property type="match status" value="1"/>
</dbReference>
<dbReference type="EMBL" id="JAXQNO010000005">
    <property type="protein sequence ID" value="KAK4798177.1"/>
    <property type="molecule type" value="Genomic_DNA"/>
</dbReference>
<evidence type="ECO:0000256" key="9">
    <source>
        <dbReference type="ARBA" id="ARBA00023033"/>
    </source>
</evidence>
<protein>
    <submittedName>
        <fullName evidence="13">Uncharacterized protein</fullName>
    </submittedName>
</protein>
<dbReference type="GO" id="GO:0004497">
    <property type="term" value="F:monooxygenase activity"/>
    <property type="evidence" value="ECO:0007669"/>
    <property type="project" value="UniProtKB-KW"/>
</dbReference>
<sequence length="130" mass="14246">MRAQAAEITSSEEAGEGGGGGGGGGGHEEVPAASFLADDFFTRPYMAFKLLYFLLGDILSCPAPYTFIPFGGGPRMCPGKEYARLEILVFVHNLVKRFRWEKVLKDEKIALNPMPMPAKDLPVRLYPHKA</sequence>
<keyword evidence="8 10" id="KW-0408">Iron</keyword>
<dbReference type="PANTHER" id="PTHR24286">
    <property type="entry name" value="CYTOCHROME P450 26"/>
    <property type="match status" value="1"/>
</dbReference>
<dbReference type="GO" id="GO:0016125">
    <property type="term" value="P:sterol metabolic process"/>
    <property type="evidence" value="ECO:0007669"/>
    <property type="project" value="TreeGrafter"/>
</dbReference>
<dbReference type="GO" id="GO:0016705">
    <property type="term" value="F:oxidoreductase activity, acting on paired donors, with incorporation or reduction of molecular oxygen"/>
    <property type="evidence" value="ECO:0007669"/>
    <property type="project" value="InterPro"/>
</dbReference>
<evidence type="ECO:0000256" key="3">
    <source>
        <dbReference type="ARBA" id="ARBA00022617"/>
    </source>
</evidence>
<evidence type="ECO:0000256" key="6">
    <source>
        <dbReference type="ARBA" id="ARBA00022989"/>
    </source>
</evidence>
<evidence type="ECO:0000256" key="12">
    <source>
        <dbReference type="SAM" id="MobiDB-lite"/>
    </source>
</evidence>
<evidence type="ECO:0000256" key="10">
    <source>
        <dbReference type="PIRSR" id="PIRSR602401-1"/>
    </source>
</evidence>
<evidence type="ECO:0000256" key="7">
    <source>
        <dbReference type="ARBA" id="ARBA00023002"/>
    </source>
</evidence>
<feature type="compositionally biased region" description="Gly residues" evidence="12">
    <location>
        <begin position="16"/>
        <end position="25"/>
    </location>
</feature>
<organism evidence="13 14">
    <name type="scientific">Trapa natans</name>
    <name type="common">Water chestnut</name>
    <dbReference type="NCBI Taxonomy" id="22666"/>
    <lineage>
        <taxon>Eukaryota</taxon>
        <taxon>Viridiplantae</taxon>
        <taxon>Streptophyta</taxon>
        <taxon>Embryophyta</taxon>
        <taxon>Tracheophyta</taxon>
        <taxon>Spermatophyta</taxon>
        <taxon>Magnoliopsida</taxon>
        <taxon>eudicotyledons</taxon>
        <taxon>Gunneridae</taxon>
        <taxon>Pentapetalae</taxon>
        <taxon>rosids</taxon>
        <taxon>malvids</taxon>
        <taxon>Myrtales</taxon>
        <taxon>Lythraceae</taxon>
        <taxon>Trapa</taxon>
    </lineage>
</organism>
<dbReference type="InterPro" id="IPR001128">
    <property type="entry name" value="Cyt_P450"/>
</dbReference>
<keyword evidence="5 10" id="KW-0479">Metal-binding</keyword>
<keyword evidence="6" id="KW-1133">Transmembrane helix</keyword>
<evidence type="ECO:0000256" key="5">
    <source>
        <dbReference type="ARBA" id="ARBA00022723"/>
    </source>
</evidence>
<keyword evidence="4" id="KW-0812">Transmembrane</keyword>
<evidence type="ECO:0000313" key="14">
    <source>
        <dbReference type="Proteomes" id="UP001346149"/>
    </source>
</evidence>
<reference evidence="13 14" key="1">
    <citation type="journal article" date="2023" name="Hortic Res">
        <title>Pangenome of water caltrop reveals structural variations and asymmetric subgenome divergence after allopolyploidization.</title>
        <authorList>
            <person name="Zhang X."/>
            <person name="Chen Y."/>
            <person name="Wang L."/>
            <person name="Yuan Y."/>
            <person name="Fang M."/>
            <person name="Shi L."/>
            <person name="Lu R."/>
            <person name="Comes H.P."/>
            <person name="Ma Y."/>
            <person name="Chen Y."/>
            <person name="Huang G."/>
            <person name="Zhou Y."/>
            <person name="Zheng Z."/>
            <person name="Qiu Y."/>
        </authorList>
    </citation>
    <scope>NUCLEOTIDE SEQUENCE [LARGE SCALE GENOMIC DNA]</scope>
    <source>
        <strain evidence="13">F231</strain>
    </source>
</reference>
<evidence type="ECO:0000256" key="2">
    <source>
        <dbReference type="ARBA" id="ARBA00010617"/>
    </source>
</evidence>
<feature type="region of interest" description="Disordered" evidence="12">
    <location>
        <begin position="1"/>
        <end position="28"/>
    </location>
</feature>
<dbReference type="PANTHER" id="PTHR24286:SF384">
    <property type="entry name" value="P450, PUTATIVE (EUROFUNG)-RELATED"/>
    <property type="match status" value="1"/>
</dbReference>
<evidence type="ECO:0000256" key="1">
    <source>
        <dbReference type="ARBA" id="ARBA00004167"/>
    </source>
</evidence>
<gene>
    <name evidence="13" type="ORF">SAY86_030503</name>
</gene>
<dbReference type="InterPro" id="IPR017972">
    <property type="entry name" value="Cyt_P450_CS"/>
</dbReference>
<dbReference type="PRINTS" id="PR00463">
    <property type="entry name" value="EP450I"/>
</dbReference>
<dbReference type="GO" id="GO:0020037">
    <property type="term" value="F:heme binding"/>
    <property type="evidence" value="ECO:0007669"/>
    <property type="project" value="InterPro"/>
</dbReference>
<comment type="caution">
    <text evidence="13">The sequence shown here is derived from an EMBL/GenBank/DDBJ whole genome shotgun (WGS) entry which is preliminary data.</text>
</comment>
<evidence type="ECO:0000256" key="11">
    <source>
        <dbReference type="RuleBase" id="RU000461"/>
    </source>
</evidence>
<comment type="cofactor">
    <cofactor evidence="10">
        <name>heme</name>
        <dbReference type="ChEBI" id="CHEBI:30413"/>
    </cofactor>
</comment>
<dbReference type="GO" id="GO:0005506">
    <property type="term" value="F:iron ion binding"/>
    <property type="evidence" value="ECO:0007669"/>
    <property type="project" value="InterPro"/>
</dbReference>
<dbReference type="Gene3D" id="1.10.630.10">
    <property type="entry name" value="Cytochrome P450"/>
    <property type="match status" value="1"/>
</dbReference>
<evidence type="ECO:0000313" key="13">
    <source>
        <dbReference type="EMBL" id="KAK4798177.1"/>
    </source>
</evidence>
<keyword evidence="6" id="KW-0472">Membrane</keyword>
<comment type="subcellular location">
    <subcellularLocation>
        <location evidence="1">Membrane</location>
        <topology evidence="1">Single-pass membrane protein</topology>
    </subcellularLocation>
</comment>
<dbReference type="GO" id="GO:0016020">
    <property type="term" value="C:membrane"/>
    <property type="evidence" value="ECO:0007669"/>
    <property type="project" value="UniProtKB-SubCell"/>
</dbReference>
<comment type="similarity">
    <text evidence="2 11">Belongs to the cytochrome P450 family.</text>
</comment>
<dbReference type="InterPro" id="IPR002401">
    <property type="entry name" value="Cyt_P450_E_grp-I"/>
</dbReference>
<accession>A0AAN7M544</accession>
<dbReference type="AlphaFoldDB" id="A0AAN7M544"/>
<dbReference type="Pfam" id="PF00067">
    <property type="entry name" value="p450"/>
    <property type="match status" value="1"/>
</dbReference>
<keyword evidence="3 10" id="KW-0349">Heme</keyword>
<evidence type="ECO:0000256" key="4">
    <source>
        <dbReference type="ARBA" id="ARBA00022692"/>
    </source>
</evidence>